<feature type="compositionally biased region" description="Polar residues" evidence="11">
    <location>
        <begin position="4388"/>
        <end position="4402"/>
    </location>
</feature>
<reference evidence="13" key="1">
    <citation type="submission" date="2023-02" db="EMBL/GenBank/DDBJ databases">
        <title>Identification and recombinant expression of a fungal hydrolase from Papiliotrema laurentii that hydrolyzes apple cutin and clears colloidal polyester polyurethane.</title>
        <authorList>
            <consortium name="DOE Joint Genome Institute"/>
            <person name="Roman V.A."/>
            <person name="Bojanowski C."/>
            <person name="Crable B.R."/>
            <person name="Wagner D.N."/>
            <person name="Hung C.S."/>
            <person name="Nadeau L.J."/>
            <person name="Schratz L."/>
            <person name="Haridas S."/>
            <person name="Pangilinan J."/>
            <person name="Lipzen A."/>
            <person name="Na H."/>
            <person name="Yan M."/>
            <person name="Ng V."/>
            <person name="Grigoriev I.V."/>
            <person name="Spatafora J.W."/>
            <person name="Barlow D."/>
            <person name="Biffinger J."/>
            <person name="Kelley-Loughnane N."/>
            <person name="Varaljay V.A."/>
            <person name="Crookes-Goodson W.J."/>
        </authorList>
    </citation>
    <scope>NUCLEOTIDE SEQUENCE</scope>
    <source>
        <strain evidence="13">5307AH</strain>
    </source>
</reference>
<feature type="compositionally biased region" description="Basic and acidic residues" evidence="11">
    <location>
        <begin position="3207"/>
        <end position="3221"/>
    </location>
</feature>
<proteinExistence type="inferred from homology"/>
<dbReference type="SUPFAM" id="SSF48371">
    <property type="entry name" value="ARM repeat"/>
    <property type="match status" value="1"/>
</dbReference>
<dbReference type="InterPro" id="IPR048617">
    <property type="entry name" value="MDN1_AAA_lid_4"/>
</dbReference>
<feature type="compositionally biased region" description="Acidic residues" evidence="11">
    <location>
        <begin position="4332"/>
        <end position="4366"/>
    </location>
</feature>
<evidence type="ECO:0000256" key="10">
    <source>
        <dbReference type="PIRNR" id="PIRNR010340"/>
    </source>
</evidence>
<keyword evidence="5" id="KW-0597">Phosphoprotein</keyword>
<keyword evidence="6 10" id="KW-0547">Nucleotide-binding</keyword>
<dbReference type="InterPro" id="IPR036465">
    <property type="entry name" value="vWFA_dom_sf"/>
</dbReference>
<evidence type="ECO:0000313" key="14">
    <source>
        <dbReference type="Proteomes" id="UP001182556"/>
    </source>
</evidence>
<evidence type="ECO:0000256" key="11">
    <source>
        <dbReference type="SAM" id="MobiDB-lite"/>
    </source>
</evidence>
<dbReference type="PANTHER" id="PTHR48103:SF2">
    <property type="entry name" value="MIDASIN"/>
    <property type="match status" value="1"/>
</dbReference>
<dbReference type="SMART" id="SM00382">
    <property type="entry name" value="AAA"/>
    <property type="match status" value="5"/>
</dbReference>
<keyword evidence="14" id="KW-1185">Reference proteome</keyword>
<feature type="compositionally biased region" description="Basic and acidic residues" evidence="11">
    <location>
        <begin position="816"/>
        <end position="829"/>
    </location>
</feature>
<dbReference type="PIRSF" id="PIRSF010340">
    <property type="entry name" value="Midasin"/>
    <property type="match status" value="1"/>
</dbReference>
<accession>A0AAD9CTD7</accession>
<feature type="compositionally biased region" description="Acidic residues" evidence="11">
    <location>
        <begin position="4265"/>
        <end position="4293"/>
    </location>
</feature>
<feature type="compositionally biased region" description="Acidic residues" evidence="11">
    <location>
        <begin position="4316"/>
        <end position="4325"/>
    </location>
</feature>
<dbReference type="InterPro" id="IPR003593">
    <property type="entry name" value="AAA+_ATPase"/>
</dbReference>
<dbReference type="GO" id="GO:0000055">
    <property type="term" value="P:ribosomal large subunit export from nucleus"/>
    <property type="evidence" value="ECO:0007669"/>
    <property type="project" value="TreeGrafter"/>
</dbReference>
<evidence type="ECO:0000256" key="4">
    <source>
        <dbReference type="ARBA" id="ARBA00017143"/>
    </source>
</evidence>
<dbReference type="Pfam" id="PF21108">
    <property type="entry name" value="MDN1_4th"/>
    <property type="match status" value="1"/>
</dbReference>
<comment type="function">
    <text evidence="10">Nuclear chaperone required for maturation and nuclear export of pre-60S ribosome subunits.</text>
</comment>
<protein>
    <recommendedName>
        <fullName evidence="4 10">Midasin</fullName>
    </recommendedName>
</protein>
<gene>
    <name evidence="13" type="ORF">DB88DRAFT_536397</name>
</gene>
<sequence>MSGTDIVMEAQAGPSFPSASHPTASPLSFDIASASARFCSDLGVDTAQSGTQSGLPQAVLDAAFHDDPSAVSPVQVVSALSELLSRPAVAPSISRHFSPLLLDLLARWEDDAQFWSQETWESRLYVLASIAELRPDLWSFISRFISLSPFKKSPLAPISSQLLTVESTRLHHLLLSYIRLLTADPEIASRNDWSLEPLHTLRTQHANLGVRLLAIQALSKQRKWSEIKRMKMEEENVGAVDKVDVPISFGWEIVKSENGGTDIRELLVDGWLLALTEAKRIEQARKFETLEQASARLPLTLSAQDFSPRLAIVADSLLLRDTIPRPTSPAFQHVETAATNSALQRLVPSLILGVPQLITSAPSSGKTHILHYLSSRIFPESQPTNRILTIPLADTTIDVKSLIGTYVSSPTKPGTFEWMEGALAKAVRAGRWVVFDDIDRASTEMLVTISGLARSLQTGRPGRRARLDIPGREDIKAGEGFALFATRTTRQDSIVPPAFFGAHNLHEVILDAPTDQDILAILSARFPRIPGSVTTALVEIWQLLRPLSNIGGPVKGRDIGLRDLEKWCARVERNLPSSASLAALESNPAGPFANPVLQDEILLEAADCFMAWFDARSSSVEKRAAMIRVVAQRIGMDEERAFSLLDTRRPQLEISTATKQLRCGRTTMPIYPASRRQQNADSRPFALTKPSLVLLERIAATASMSEPTLLVGETGTGKTTAVQHIASICRKPLTVLNLSTQTESSDLLGGFKPIDAGVAARVLHARWQKLFSETFSMAKPANGTYLEAASKALNGRKWGRLAELWSSSARRAIDKLMKKDESEQPRGEDGAVSSPRKKRKVNTKVTKAGLQWQSLLVDIADFDLHHVKMKSKLVFSFVEGPLVKALREGEWLLLDEVNLASQETLEAISTLLEGSAASLVLTERGDVEPVPRHPDFRLFACMNPATDVGKKDLPPNLRARFTELYVPPPDDDREALTAIVAQYLGDATAGDRAAILDVVEMYSTLKRLSATKEIVDGSNVAPHFSMRTLARALMFAVETAPLFGLRRGLWEGCLMAFTMSLEADSVRKAHEVCEKYLLAPMKNARAVLSQIPSLPASADSDDYVRFGPFWLKRGPLPPTPESRYVITPSVQAKLSDLARVILTHRYPVLIQGPTSAGKTSAVEFLARQTGHRFVRINNHEHTDIQEYLGTYVTDPQSGNLVFQEGLLVTAVRQGHWIVLDELNLAPTDVLEALNRLLDDNRELVIPETQEVIKPHPNFILFATQNPPGLYAGRKVLSRAFRNRFLEVHFDDVPKDELETILCQRCQIAPSYAKKIVQVFEELRHRRQASRVFESKSSFATLRDLFRWAERGAVGYQQLADDGYMLLAERARQDDDKVVIKQVIEDIMKVSIDSRSMYRLFESSSSALARLPFANVPETTTMVWTNAMQRLFILVAAALAHKEPVLLVGETGCGKTSICEVVAQAFGQTMVGVNCHQNMETADLLGSQRPVRNRLERRAKVFAALKALTPVPNDATDDDLLAICQDLLKTPDVDSAAVKALQQEIKAFSALFEWSDGPLVHAMHAGDLLLLDEVSLADDSVLERLNSVLEPGRTLVLAEKGGNDIDAATLVADDRLHVVATMNPGGDFGKKELSPALRNRFTEIWVPPLDDRNDLLQIIGQSWKVKECVEYGPLILDFFSWFGQRVGDAAGLGLRDILAWVRFMDMIVARGVLDVAQAFEHGGEMVLVDGLESLPQVAGMSTASVAVLRQDCLDRLQELSLTVAPGHRSSSTIPQVEITSDKVTVGGFGVQKGSAPSEAASFRLEAPTTALNAMRVLRGCQLPKAILLEGSPGVGKTSLVSALSALTGHTLQRINLSDQTDLIDLFGSDLPVEGGSAGEFQWRDAAFLDAMQKGNWVLLDEMNLASQTVLEGLNAVLDHRGTVYIPELGRSFTRHADFRVFAAQNPLQQGGGRKGLPKSFLNRFTKVYLQEHTMDDLWIICKSLHSVPEQIVRRMIDFNEAIRLATMVTRSIGTEGSPWEFNLRDLFRWFGLMSRRNGLEVSHDPVEYLRLVYTHRFRNPRDRLAVNQLFNQIFQVESPSIRPTEFITPSHVQIGHSLLARSATGTGSVDVILPSEHLDIAESVLKSVEMGWLVILAGSSGIGKRRLIKHIAAAAGRDLGEFAMHPGVDTSEILGSFEQQDFGRLLNVAYASVISLIDPATDLGMSLGTQLEQLRGVHNACLKTPDDETISRVVASSQSIIETLSTLPLDFVPAQAALQALAKAGPHSTGFAWIDGHLLKAIRQGGWYHISNANLCSASVLDRLNSLCENDGVLVLSEKGSETGNPEVIKPHPDFRLFMSFDPRFGELSRAMRNRGAELYVEDPRAAVNTCAQVGDYALVDNSILRRLQRMDPSLSVSDLANEVSAQSALAKAHLHRLLDGTTVSQAIKTFLADGVVDQAVHARAQGVGSSQGLPADFCAGLPIDVSVNPNIPTDKVNALFRLLQLYLRNVLQKESIETFITLPQNSKSVLSLSAIASRRGPSRKKAAAGSELWPFISAFRTHLADSLTVIQATSTETDVTGHLEQVLVLLTTLEERAKGATFDYSATQLLAEWLNDAIAGLQGMESVIAGVRGLAQSVEITSGHGQSEIWGMFRQDGRIALDAELSESLHALRDITMRQAVFRALVAGQTSNADALEQLKDLLRDMPNVKEEQNQRWTDWPVLSSVELNAIAKSIQGTSAQQANELLVGEPNNDIQSLVDLGSLGSSRFPPSAVFSALTAWLSKSWTHTLSPENPGPGELFSPSWLASVLRFSAQGRMSMKEIPQQEEALRFTIDSVLWKAKVKPEPRSEAVRMAITSLALILSAFGFSFDIRQEPADLAQQISSTIQSASTPAWLSDAFHSTLSQALVAVQHDASALNTIGDLWIGLSQFVFAVYVTNIPIDPAVRRILQGEVLALRIAQLEEERDAIGASEIRAKGTSASRRLDDTQHRLSLVQHEYAALGSSTSRSTDAARLNVLFNEVHSFVSDAMDVTKVAGLAASIKKGDKQAAQREEGLQAISGAFIYRLETNYGEMQDLTRPIISAVLFAKFGFRCLARDLQLRQASPRDIVVSAMAFPSIGLSSTGSRSSDVLAQILSAASLARHLDVPVRRQVHLKEFVTRLDDLYATWSAIRLREQREAQEADSLYRVKKTEVEVLSDEEQEEKEFKELFPSFEGVGDEPDQATESEEHKDDEQEEGSGKFAHERIVAFHRLISTAFSSGSIDSTYVQSIDELLHSLNVLAYTEHLDHTSLAFQVSQLDRRQNETGAASSHPNFYTSANEPEVRKAHKILVRLAARLGALIEEWPDQMVLQHILERVERVLALDIRSSVALVLSALEGLLVHTDDWEAYANRENTLKEYQNAISDLIIEWRRLELASWMRLLDDQLSSYVDKDAEWSLRLYGALIHGSLSATNAQDHIKTVLPLLRDYLSASTFGHFAPRLAVLRSFEKMAAELAALVSEPGQKVALQSIATMLYNTITNFSLFAPRIADSLATQRGALDKSIKDFVKLASWKDVNVYALKASAVKSHRQLHRSIRKFRDVLQQPVSPILSDLNSLCPQEPAQISAVPAVFETEVAAPSGDAVHARTADDLPEHLVRLEKTFERYASVFAQANQKAGERASIASDLDGLAVDIIETVQELAKATPSTLTEENKKIVNNLASRKRKAFADLLKALRALGFSNNVRADALAQQKDATWLAGRPHLEPEEGSGVDVDVARRVEGYHAKTGVLVLALREAFNGHNDDVNSQDLERGIGFVESIYSSSISQRAALTGQVNQLGRFTALVHRVQQLADTSDLGSGKDFASRLVSAELDLLRLRDGMGEVEDGVRSFRALERKAVSAADLDVVHSLKRDIEFIASELSRVNAAARALESPMYTPDELQLLSRVSSTRERVQTDLSAQSDRSPELAHLYNPIVEIAASMTIEVVTPALADIPDALWKSSDDLIQRLLVVAQQLKLDAPEVKEDERVHVPSETKHRQATIASLHIETIMNDLNVLINSLSDSLSSGKSTSANLLLARLLPFVQVLVSAYSSALNRTVYDVKSTYKLTYVVGRVMLDLAQKGYCKPSEADDSKDDKGGEGTVEGTGMGTGSGDKNVSNEITEESQVEGLQGEEEEEGGDDMKDEDDAVSMDDDFDGQMGEGKEKEPGEDDDDEGSEDEDHDEQVGDVDPLDPGAVDEKFWGDEDKQEEKDNGGREDLMEQGQEEQGEAELSAKEKEGEQKEKQEKKEESKEGEGEDSEMKEQNDAEGEMPEGAEEELGEDERDMPDEQEGQDETQPPPLQDEVAMDEGDRLDLPENLDFEEENDNGGLNDDLPDDAALPEDDEGEVERENDDMDMASQDDGEVGDDAPPAMEPTEEESKEEEAQMEQNLDVSGSNDISAQDNDIAGGAGGTGEQKEQEEKEEGEGEDVEMADDENEADPAGQGAAPKNAGGPSNDQDPTADGPVDASGAPVPSDAAGQAQPQRSLGDIMKEIRRRRDEILNQQTRDENSDQPTAPQEAPGQVEYLGEEDEGDDQALGAAGEEERQKLADLNIVDDEAEQPALEDARPSMEDDEEDEEGADTGGERRQADRTVKAETEETSNAEKALTGMDIGGNAPTDRPDEQMDLDEKEEGVEVKDEKPDVEDDTVEIELNEITKVDPAATDGEEMWRQYAALTSDLSYALCEQLRLILEPTLATRLQGDFRTGKRLNMRKIIPYIASEYTKDKIWLRRTKPSRREYQVLLSLDDSRSMADSHSVHLAHQTLALVSQALNKLEVGQIGICKFGEGVDILHPFGTAFNDADGAKVMSSFKFDQHRTDVVKLVERTLGYMGEARQTQSASSTAPDLWQLQIIISDGVCQDHGRLRTLLRKAMEERVMIVFIIIDSLHTSPSSTTTAAAGSGSAGGARPSILSMQTVEYKNVNGEMNLEMTRYLDTFPFEFFVVLRDVEALPGVLSDTLRQWMTRVSQSNE</sequence>
<comment type="caution">
    <text evidence="13">The sequence shown here is derived from an EMBL/GenBank/DDBJ whole genome shotgun (WGS) entry which is preliminary data.</text>
</comment>
<dbReference type="EMBL" id="JAODAN010000010">
    <property type="protein sequence ID" value="KAK1921634.1"/>
    <property type="molecule type" value="Genomic_DNA"/>
</dbReference>
<feature type="region of interest" description="Disordered" evidence="11">
    <location>
        <begin position="4085"/>
        <end position="4643"/>
    </location>
</feature>
<dbReference type="GO" id="GO:0005524">
    <property type="term" value="F:ATP binding"/>
    <property type="evidence" value="ECO:0007669"/>
    <property type="project" value="UniProtKB-KW"/>
</dbReference>
<dbReference type="GO" id="GO:0005654">
    <property type="term" value="C:nucleoplasm"/>
    <property type="evidence" value="ECO:0007669"/>
    <property type="project" value="UniProtKB-SubCell"/>
</dbReference>
<feature type="compositionally biased region" description="Acidic residues" evidence="11">
    <location>
        <begin position="4571"/>
        <end position="4580"/>
    </location>
</feature>
<dbReference type="GO" id="GO:0016887">
    <property type="term" value="F:ATP hydrolysis activity"/>
    <property type="evidence" value="ECO:0007669"/>
    <property type="project" value="InterPro"/>
</dbReference>
<name>A0AAD9CTD7_PAPLA</name>
<evidence type="ECO:0000256" key="7">
    <source>
        <dbReference type="ARBA" id="ARBA00022840"/>
    </source>
</evidence>
<dbReference type="GO" id="GO:0005730">
    <property type="term" value="C:nucleolus"/>
    <property type="evidence" value="ECO:0007669"/>
    <property type="project" value="UniProtKB-SubCell"/>
</dbReference>
<feature type="compositionally biased region" description="Basic and acidic residues" evidence="11">
    <location>
        <begin position="4088"/>
        <end position="4099"/>
    </location>
</feature>
<dbReference type="InterPro" id="IPR002035">
    <property type="entry name" value="VWF_A"/>
</dbReference>
<dbReference type="Pfam" id="PF17865">
    <property type="entry name" value="AAA_lid_5"/>
    <property type="match status" value="1"/>
</dbReference>
<dbReference type="Pfam" id="PF17867">
    <property type="entry name" value="AAA_lid_7"/>
    <property type="match status" value="3"/>
</dbReference>
<feature type="compositionally biased region" description="Basic and acidic residues" evidence="11">
    <location>
        <begin position="4583"/>
        <end position="4597"/>
    </location>
</feature>
<feature type="compositionally biased region" description="Acidic residues" evidence="11">
    <location>
        <begin position="4121"/>
        <end position="4156"/>
    </location>
</feature>
<feature type="compositionally biased region" description="Acidic residues" evidence="11">
    <location>
        <begin position="3197"/>
        <end position="3206"/>
    </location>
</feature>
<evidence type="ECO:0000256" key="2">
    <source>
        <dbReference type="ARBA" id="ARBA00004642"/>
    </source>
</evidence>
<organism evidence="13 14">
    <name type="scientific">Papiliotrema laurentii</name>
    <name type="common">Cryptococcus laurentii</name>
    <dbReference type="NCBI Taxonomy" id="5418"/>
    <lineage>
        <taxon>Eukaryota</taxon>
        <taxon>Fungi</taxon>
        <taxon>Dikarya</taxon>
        <taxon>Basidiomycota</taxon>
        <taxon>Agaricomycotina</taxon>
        <taxon>Tremellomycetes</taxon>
        <taxon>Tremellales</taxon>
        <taxon>Rhynchogastremaceae</taxon>
        <taxon>Papiliotrema</taxon>
    </lineage>
</organism>
<evidence type="ECO:0000259" key="12">
    <source>
        <dbReference type="PROSITE" id="PS50234"/>
    </source>
</evidence>
<dbReference type="PROSITE" id="PS50234">
    <property type="entry name" value="VWFA"/>
    <property type="match status" value="1"/>
</dbReference>
<dbReference type="Pfam" id="PF07728">
    <property type="entry name" value="AAA_5"/>
    <property type="match status" value="6"/>
</dbReference>
<feature type="domain" description="VWFA" evidence="12">
    <location>
        <begin position="4740"/>
        <end position="4936"/>
    </location>
</feature>
<feature type="region of interest" description="Disordered" evidence="11">
    <location>
        <begin position="816"/>
        <end position="842"/>
    </location>
</feature>
<evidence type="ECO:0000256" key="9">
    <source>
        <dbReference type="ARBA" id="ARBA00023242"/>
    </source>
</evidence>
<feature type="compositionally biased region" description="Acidic residues" evidence="11">
    <location>
        <begin position="4374"/>
        <end position="4385"/>
    </location>
</feature>
<evidence type="ECO:0000313" key="13">
    <source>
        <dbReference type="EMBL" id="KAK1921634.1"/>
    </source>
</evidence>
<keyword evidence="7 10" id="KW-0067">ATP-binding</keyword>
<dbReference type="CDD" id="cd00009">
    <property type="entry name" value="AAA"/>
    <property type="match status" value="3"/>
</dbReference>
<dbReference type="InterPro" id="IPR027417">
    <property type="entry name" value="P-loop_NTPase"/>
</dbReference>
<feature type="compositionally biased region" description="Basic and acidic residues" evidence="11">
    <location>
        <begin position="4196"/>
        <end position="4218"/>
    </location>
</feature>
<keyword evidence="8 10" id="KW-0143">Chaperone</keyword>
<evidence type="ECO:0000256" key="5">
    <source>
        <dbReference type="ARBA" id="ARBA00022553"/>
    </source>
</evidence>
<feature type="compositionally biased region" description="Acidic residues" evidence="11">
    <location>
        <begin position="4420"/>
        <end position="4438"/>
    </location>
</feature>
<feature type="region of interest" description="Disordered" evidence="11">
    <location>
        <begin position="3180"/>
        <end position="3221"/>
    </location>
</feature>
<feature type="compositionally biased region" description="Basic and acidic residues" evidence="11">
    <location>
        <begin position="4489"/>
        <end position="4509"/>
    </location>
</feature>
<dbReference type="InterPro" id="IPR012099">
    <property type="entry name" value="Midasin"/>
</dbReference>
<dbReference type="FunFam" id="3.40.50.300:FF:001368">
    <property type="entry name" value="Midasin"/>
    <property type="match status" value="1"/>
</dbReference>
<dbReference type="SUPFAM" id="SSF52540">
    <property type="entry name" value="P-loop containing nucleoside triphosphate hydrolases"/>
    <property type="match status" value="6"/>
</dbReference>
<dbReference type="Proteomes" id="UP001182556">
    <property type="component" value="Unassembled WGS sequence"/>
</dbReference>
<dbReference type="InterPro" id="IPR011704">
    <property type="entry name" value="ATPase_dyneun-rel_AAA"/>
</dbReference>
<dbReference type="GO" id="GO:0000027">
    <property type="term" value="P:ribosomal large subunit assembly"/>
    <property type="evidence" value="ECO:0007669"/>
    <property type="project" value="InterPro"/>
</dbReference>
<evidence type="ECO:0000256" key="1">
    <source>
        <dbReference type="ARBA" id="ARBA00004604"/>
    </source>
</evidence>
<comment type="subcellular location">
    <subcellularLocation>
        <location evidence="1">Nucleus</location>
        <location evidence="1">Nucleolus</location>
    </subcellularLocation>
    <subcellularLocation>
        <location evidence="2">Nucleus</location>
        <location evidence="2">Nucleoplasm</location>
    </subcellularLocation>
</comment>
<dbReference type="InterPro" id="IPR040848">
    <property type="entry name" value="AAA_lid_7"/>
</dbReference>
<feature type="compositionally biased region" description="Acidic residues" evidence="11">
    <location>
        <begin position="4167"/>
        <end position="4190"/>
    </location>
</feature>
<feature type="compositionally biased region" description="Basic and acidic residues" evidence="11">
    <location>
        <begin position="4231"/>
        <end position="4264"/>
    </location>
</feature>
<dbReference type="InterPro" id="IPR016024">
    <property type="entry name" value="ARM-type_fold"/>
</dbReference>
<comment type="similarity">
    <text evidence="3 10">Belongs to the midasin family.</text>
</comment>
<dbReference type="GO" id="GO:0030687">
    <property type="term" value="C:preribosome, large subunit precursor"/>
    <property type="evidence" value="ECO:0007669"/>
    <property type="project" value="TreeGrafter"/>
</dbReference>
<dbReference type="PANTHER" id="PTHR48103">
    <property type="entry name" value="MIDASIN-RELATED"/>
    <property type="match status" value="1"/>
</dbReference>
<feature type="compositionally biased region" description="Gly residues" evidence="11">
    <location>
        <begin position="4100"/>
        <end position="4112"/>
    </location>
</feature>
<dbReference type="InterPro" id="IPR041190">
    <property type="entry name" value="Midasin_AAA_lid_5"/>
</dbReference>
<dbReference type="Gene3D" id="3.40.50.300">
    <property type="entry name" value="P-loop containing nucleotide triphosphate hydrolases"/>
    <property type="match status" value="6"/>
</dbReference>
<keyword evidence="9 10" id="KW-0539">Nucleus</keyword>
<evidence type="ECO:0000256" key="8">
    <source>
        <dbReference type="ARBA" id="ARBA00023186"/>
    </source>
</evidence>
<dbReference type="FunFam" id="3.40.50.300:FF:000142">
    <property type="entry name" value="Midasin"/>
    <property type="match status" value="1"/>
</dbReference>
<dbReference type="FunFam" id="3.40.50.300:FF:000712">
    <property type="entry name" value="Midasin"/>
    <property type="match status" value="1"/>
</dbReference>
<dbReference type="SUPFAM" id="SSF53300">
    <property type="entry name" value="vWA-like"/>
    <property type="match status" value="1"/>
</dbReference>
<evidence type="ECO:0000256" key="6">
    <source>
        <dbReference type="ARBA" id="ARBA00022741"/>
    </source>
</evidence>
<evidence type="ECO:0000256" key="3">
    <source>
        <dbReference type="ARBA" id="ARBA00007188"/>
    </source>
</evidence>